<evidence type="ECO:0000256" key="1">
    <source>
        <dbReference type="SAM" id="SignalP"/>
    </source>
</evidence>
<keyword evidence="1" id="KW-0732">Signal</keyword>
<reference evidence="2" key="1">
    <citation type="submission" date="2021-12" db="EMBL/GenBank/DDBJ databases">
        <authorList>
            <person name="Rodrigo-Torres L."/>
            <person name="Arahal R. D."/>
            <person name="Lucena T."/>
        </authorList>
    </citation>
    <scope>NUCLEOTIDE SEQUENCE</scope>
    <source>
        <strain evidence="2">CECT 8226</strain>
    </source>
</reference>
<dbReference type="EMBL" id="CAKLCM010000003">
    <property type="protein sequence ID" value="CAH0530369.1"/>
    <property type="molecule type" value="Genomic_DNA"/>
</dbReference>
<gene>
    <name evidence="2" type="ORF">VHP8226_04012</name>
</gene>
<proteinExistence type="predicted"/>
<accession>A0ABN8DPY7</accession>
<evidence type="ECO:0000313" key="3">
    <source>
        <dbReference type="Proteomes" id="UP000838160"/>
    </source>
</evidence>
<dbReference type="Proteomes" id="UP000838160">
    <property type="component" value="Unassembled WGS sequence"/>
</dbReference>
<comment type="caution">
    <text evidence="2">The sequence shown here is derived from an EMBL/GenBank/DDBJ whole genome shotgun (WGS) entry which is preliminary data.</text>
</comment>
<feature type="chain" id="PRO_5047081484" evidence="1">
    <location>
        <begin position="26"/>
        <end position="323"/>
    </location>
</feature>
<name>A0ABN8DPY7_9VIBR</name>
<keyword evidence="3" id="KW-1185">Reference proteome</keyword>
<protein>
    <submittedName>
        <fullName evidence="2">Uncharacterized protein</fullName>
    </submittedName>
</protein>
<dbReference type="RefSeq" id="WP_237486911.1">
    <property type="nucleotide sequence ID" value="NZ_CAKLCM010000003.1"/>
</dbReference>
<sequence>MKIIDNHIKQSLYAFFLLCSLFSFALSVSAQQNTFDSKLNWKVGDSQSYTVTKIGKISLRGDPYEVTTNSDITISVLERVGDGYLLGWKFGETTFDDPTITENPIVLTITNILNGFEMKLVVNRYGELLDVKNWAEMRDRVFTIVDNLMSILSKEDVLSKEQLEAVKQQILSMYETKEQAINITTRSVRLYFVASGVKYNLDEPIVYDGVSPNIFGGDPIPAKMTLTLESIDKEADIAKVSWFQEVDQDALQQAVYEALTKMAKNMDTTLPNADELPRYEKSLSLAAELEIAVSSGWVNRIKYIKITKSEGKEDIETDIWQKK</sequence>
<evidence type="ECO:0000313" key="2">
    <source>
        <dbReference type="EMBL" id="CAH0530369.1"/>
    </source>
</evidence>
<organism evidence="2 3">
    <name type="scientific">Vibrio hippocampi</name>
    <dbReference type="NCBI Taxonomy" id="654686"/>
    <lineage>
        <taxon>Bacteria</taxon>
        <taxon>Pseudomonadati</taxon>
        <taxon>Pseudomonadota</taxon>
        <taxon>Gammaproteobacteria</taxon>
        <taxon>Vibrionales</taxon>
        <taxon>Vibrionaceae</taxon>
        <taxon>Vibrio</taxon>
    </lineage>
</organism>
<feature type="signal peptide" evidence="1">
    <location>
        <begin position="1"/>
        <end position="25"/>
    </location>
</feature>